<evidence type="ECO:0000313" key="3">
    <source>
        <dbReference type="Proteomes" id="UP000593572"/>
    </source>
</evidence>
<protein>
    <submittedName>
        <fullName evidence="2">Uncharacterized protein</fullName>
    </submittedName>
</protein>
<organism evidence="2 3">
    <name type="scientific">Gossypium lobatum</name>
    <dbReference type="NCBI Taxonomy" id="34289"/>
    <lineage>
        <taxon>Eukaryota</taxon>
        <taxon>Viridiplantae</taxon>
        <taxon>Streptophyta</taxon>
        <taxon>Embryophyta</taxon>
        <taxon>Tracheophyta</taxon>
        <taxon>Spermatophyta</taxon>
        <taxon>Magnoliopsida</taxon>
        <taxon>eudicotyledons</taxon>
        <taxon>Gunneridae</taxon>
        <taxon>Pentapetalae</taxon>
        <taxon>rosids</taxon>
        <taxon>malvids</taxon>
        <taxon>Malvales</taxon>
        <taxon>Malvaceae</taxon>
        <taxon>Malvoideae</taxon>
        <taxon>Gossypium</taxon>
    </lineage>
</organism>
<keyword evidence="3" id="KW-1185">Reference proteome</keyword>
<name>A0A7J8MEZ8_9ROSI</name>
<gene>
    <name evidence="2" type="ORF">Golob_008283</name>
</gene>
<dbReference type="EMBL" id="JABEZX010000008">
    <property type="protein sequence ID" value="MBA0563298.1"/>
    <property type="molecule type" value="Genomic_DNA"/>
</dbReference>
<feature type="transmembrane region" description="Helical" evidence="1">
    <location>
        <begin position="6"/>
        <end position="24"/>
    </location>
</feature>
<dbReference type="Proteomes" id="UP000593572">
    <property type="component" value="Unassembled WGS sequence"/>
</dbReference>
<keyword evidence="1" id="KW-1133">Transmembrane helix</keyword>
<evidence type="ECO:0000256" key="1">
    <source>
        <dbReference type="SAM" id="Phobius"/>
    </source>
</evidence>
<dbReference type="AlphaFoldDB" id="A0A7J8MEZ8"/>
<proteinExistence type="predicted"/>
<keyword evidence="1" id="KW-0472">Membrane</keyword>
<reference evidence="2 3" key="1">
    <citation type="journal article" date="2019" name="Genome Biol. Evol.">
        <title>Insights into the evolution of the New World diploid cottons (Gossypium, subgenus Houzingenia) based on genome sequencing.</title>
        <authorList>
            <person name="Grover C.E."/>
            <person name="Arick M.A. 2nd"/>
            <person name="Thrash A."/>
            <person name="Conover J.L."/>
            <person name="Sanders W.S."/>
            <person name="Peterson D.G."/>
            <person name="Frelichowski J.E."/>
            <person name="Scheffler J.A."/>
            <person name="Scheffler B.E."/>
            <person name="Wendel J.F."/>
        </authorList>
    </citation>
    <scope>NUCLEOTIDE SEQUENCE [LARGE SCALE GENOMIC DNA]</scope>
    <source>
        <strain evidence="2">157</strain>
        <tissue evidence="2">Leaf</tissue>
    </source>
</reference>
<comment type="caution">
    <text evidence="2">The sequence shown here is derived from an EMBL/GenBank/DDBJ whole genome shotgun (WGS) entry which is preliminary data.</text>
</comment>
<evidence type="ECO:0000313" key="2">
    <source>
        <dbReference type="EMBL" id="MBA0563298.1"/>
    </source>
</evidence>
<keyword evidence="1" id="KW-0812">Transmembrane</keyword>
<sequence>MTKPNNYSTVTMVIYLIYSMARWINTCFEL</sequence>
<accession>A0A7J8MEZ8</accession>